<sequence length="528" mass="58838">MTIRQYRSVRQLPYSILSNCEDGFSEQLHAQAILLLSVSLTSGTGTTRDAYIPPPHYFSFLATLAVHPLLTTRTTDTAKQAVADDALRYLRHVIKLVGPKNAELDQAFRFTEVKRHAGSRNKRVKTRTSAGPDDGLQTDPDVIKSTYATSESLWSNADNFWNIVGWAFNCSVAYPTRWRRLKVWLEMMLDVLEIDLERHAKDSTVPQSMFAQYLAPFSDAGRNSKRNLMRALLADGKQKSLNEFGEIWQNETKAPKKAKDEDVARKRKRNDLDLENGDFGDYGDESSDEDSNTAASGRRSRSATAKPSRAASPNEDRNSPMRDLESIGIDAFGGPSSLHIRGRLVALLVRLCSLDPAGAIFLDVEELFDLLTEFIRPLPLAVFEYFACPPQHYLDANAQSSLVQMLLRPLFQGSGAPNYDENTLTQEVFETCFAPFPAGTTSPSDNAKVSVAIESLLRLLWRNGGLVARQSLGDAVRQGIKARKDKMAWDGRRRVGVKALEEETAVEVLECSVERMESILELVSRTAA</sequence>
<accession>A0AAN7WG22</accession>
<organism evidence="2 3">
    <name type="scientific">Elasticomyces elasticus</name>
    <dbReference type="NCBI Taxonomy" id="574655"/>
    <lineage>
        <taxon>Eukaryota</taxon>
        <taxon>Fungi</taxon>
        <taxon>Dikarya</taxon>
        <taxon>Ascomycota</taxon>
        <taxon>Pezizomycotina</taxon>
        <taxon>Dothideomycetes</taxon>
        <taxon>Dothideomycetidae</taxon>
        <taxon>Mycosphaerellales</taxon>
        <taxon>Teratosphaeriaceae</taxon>
        <taxon>Elasticomyces</taxon>
    </lineage>
</organism>
<evidence type="ECO:0000313" key="2">
    <source>
        <dbReference type="EMBL" id="KAK5706369.1"/>
    </source>
</evidence>
<proteinExistence type="predicted"/>
<dbReference type="Proteomes" id="UP001310594">
    <property type="component" value="Unassembled WGS sequence"/>
</dbReference>
<evidence type="ECO:0000256" key="1">
    <source>
        <dbReference type="SAM" id="MobiDB-lite"/>
    </source>
</evidence>
<reference evidence="2" key="1">
    <citation type="submission" date="2023-08" db="EMBL/GenBank/DDBJ databases">
        <title>Black Yeasts Isolated from many extreme environments.</title>
        <authorList>
            <person name="Coleine C."/>
            <person name="Stajich J.E."/>
            <person name="Selbmann L."/>
        </authorList>
    </citation>
    <scope>NUCLEOTIDE SEQUENCE</scope>
    <source>
        <strain evidence="2">CCFEE 5810</strain>
    </source>
</reference>
<feature type="compositionally biased region" description="Acidic residues" evidence="1">
    <location>
        <begin position="274"/>
        <end position="291"/>
    </location>
</feature>
<name>A0AAN7WG22_9PEZI</name>
<comment type="caution">
    <text evidence="2">The sequence shown here is derived from an EMBL/GenBank/DDBJ whole genome shotgun (WGS) entry which is preliminary data.</text>
</comment>
<evidence type="ECO:0000313" key="3">
    <source>
        <dbReference type="Proteomes" id="UP001310594"/>
    </source>
</evidence>
<feature type="region of interest" description="Disordered" evidence="1">
    <location>
        <begin position="119"/>
        <end position="138"/>
    </location>
</feature>
<dbReference type="EMBL" id="JAVRQU010000002">
    <property type="protein sequence ID" value="KAK5706369.1"/>
    <property type="molecule type" value="Genomic_DNA"/>
</dbReference>
<gene>
    <name evidence="2" type="ORF">LTR97_001357</name>
</gene>
<protein>
    <submittedName>
        <fullName evidence="2">Uncharacterized protein</fullName>
    </submittedName>
</protein>
<dbReference type="AlphaFoldDB" id="A0AAN7WG22"/>
<feature type="region of interest" description="Disordered" evidence="1">
    <location>
        <begin position="274"/>
        <end position="322"/>
    </location>
</feature>